<evidence type="ECO:0000313" key="8">
    <source>
        <dbReference type="EMBL" id="MFD0915457.1"/>
    </source>
</evidence>
<dbReference type="NCBIfam" id="TIGR00573">
    <property type="entry name" value="dnaq"/>
    <property type="match status" value="1"/>
</dbReference>
<evidence type="ECO:0000259" key="7">
    <source>
        <dbReference type="SMART" id="SM00479"/>
    </source>
</evidence>
<keyword evidence="2" id="KW-0540">Nuclease</keyword>
<dbReference type="SUPFAM" id="SSF53098">
    <property type="entry name" value="Ribonuclease H-like"/>
    <property type="match status" value="1"/>
</dbReference>
<evidence type="ECO:0000256" key="2">
    <source>
        <dbReference type="ARBA" id="ARBA00022722"/>
    </source>
</evidence>
<evidence type="ECO:0000256" key="1">
    <source>
        <dbReference type="ARBA" id="ARBA00012417"/>
    </source>
</evidence>
<dbReference type="Pfam" id="PF00929">
    <property type="entry name" value="RNase_T"/>
    <property type="match status" value="1"/>
</dbReference>
<dbReference type="InterPro" id="IPR012337">
    <property type="entry name" value="RNaseH-like_sf"/>
</dbReference>
<comment type="function">
    <text evidence="5">DNA polymerase III is a complex, multichain enzyme responsible for most of the replicative synthesis in bacteria. The epsilon subunit contain the editing function and is a proofreading 3'-5' exonuclease.</text>
</comment>
<evidence type="ECO:0000256" key="3">
    <source>
        <dbReference type="ARBA" id="ARBA00022801"/>
    </source>
</evidence>
<reference evidence="9" key="1">
    <citation type="journal article" date="2019" name="Int. J. Syst. Evol. Microbiol.">
        <title>The Global Catalogue of Microorganisms (GCM) 10K type strain sequencing project: providing services to taxonomists for standard genome sequencing and annotation.</title>
        <authorList>
            <consortium name="The Broad Institute Genomics Platform"/>
            <consortium name="The Broad Institute Genome Sequencing Center for Infectious Disease"/>
            <person name="Wu L."/>
            <person name="Ma J."/>
        </authorList>
    </citation>
    <scope>NUCLEOTIDE SEQUENCE [LARGE SCALE GENOMIC DNA]</scope>
    <source>
        <strain evidence="9">CCUG 60023</strain>
    </source>
</reference>
<sequence length="194" mass="21217">MIQPALFEEIEEAIVFDVETTGLDPVSDRIASICMIKANIRQVAKGETIQADVFHTLINPEMALPKPAFRIHGLGDDVLSACENFSEQAGEIAKFAGDLPLIAHNIEFDLGFLTQAFIRTDIAGPIFNLPFCTMDEMAEMVGGQYAETGRISLKKCCGIMGIDFDRSTKHDARSDAMATLQLAAAISKLRMQGY</sequence>
<dbReference type="CDD" id="cd06127">
    <property type="entry name" value="DEDDh"/>
    <property type="match status" value="1"/>
</dbReference>
<dbReference type="EMBL" id="JBHTJV010000002">
    <property type="protein sequence ID" value="MFD0915457.1"/>
    <property type="molecule type" value="Genomic_DNA"/>
</dbReference>
<dbReference type="SMART" id="SM00479">
    <property type="entry name" value="EXOIII"/>
    <property type="match status" value="1"/>
</dbReference>
<evidence type="ECO:0000256" key="4">
    <source>
        <dbReference type="ARBA" id="ARBA00022839"/>
    </source>
</evidence>
<dbReference type="RefSeq" id="WP_377211299.1">
    <property type="nucleotide sequence ID" value="NZ_JBHTJV010000002.1"/>
</dbReference>
<dbReference type="PANTHER" id="PTHR30231:SF4">
    <property type="entry name" value="PROTEIN NEN2"/>
    <property type="match status" value="1"/>
</dbReference>
<dbReference type="InterPro" id="IPR006054">
    <property type="entry name" value="DnaQ"/>
</dbReference>
<comment type="catalytic activity">
    <reaction evidence="6">
        <text>DNA(n) + a 2'-deoxyribonucleoside 5'-triphosphate = DNA(n+1) + diphosphate</text>
        <dbReference type="Rhea" id="RHEA:22508"/>
        <dbReference type="Rhea" id="RHEA-COMP:17339"/>
        <dbReference type="Rhea" id="RHEA-COMP:17340"/>
        <dbReference type="ChEBI" id="CHEBI:33019"/>
        <dbReference type="ChEBI" id="CHEBI:61560"/>
        <dbReference type="ChEBI" id="CHEBI:173112"/>
        <dbReference type="EC" id="2.7.7.7"/>
    </reaction>
</comment>
<keyword evidence="4 8" id="KW-0269">Exonuclease</keyword>
<keyword evidence="3" id="KW-0378">Hydrolase</keyword>
<keyword evidence="9" id="KW-1185">Reference proteome</keyword>
<evidence type="ECO:0000313" key="9">
    <source>
        <dbReference type="Proteomes" id="UP001597101"/>
    </source>
</evidence>
<dbReference type="InterPro" id="IPR013520">
    <property type="entry name" value="Ribonucl_H"/>
</dbReference>
<dbReference type="EC" id="2.7.7.7" evidence="1"/>
<dbReference type="InterPro" id="IPR036397">
    <property type="entry name" value="RNaseH_sf"/>
</dbReference>
<evidence type="ECO:0000256" key="5">
    <source>
        <dbReference type="ARBA" id="ARBA00025483"/>
    </source>
</evidence>
<feature type="domain" description="Exonuclease" evidence="7">
    <location>
        <begin position="12"/>
        <end position="192"/>
    </location>
</feature>
<accession>A0ABW3FD51</accession>
<dbReference type="GO" id="GO:0004527">
    <property type="term" value="F:exonuclease activity"/>
    <property type="evidence" value="ECO:0007669"/>
    <property type="project" value="UniProtKB-KW"/>
</dbReference>
<dbReference type="Gene3D" id="3.30.420.10">
    <property type="entry name" value="Ribonuclease H-like superfamily/Ribonuclease H"/>
    <property type="match status" value="1"/>
</dbReference>
<organism evidence="8 9">
    <name type="scientific">Pseudahrensia aquimaris</name>
    <dbReference type="NCBI Taxonomy" id="744461"/>
    <lineage>
        <taxon>Bacteria</taxon>
        <taxon>Pseudomonadati</taxon>
        <taxon>Pseudomonadota</taxon>
        <taxon>Alphaproteobacteria</taxon>
        <taxon>Hyphomicrobiales</taxon>
        <taxon>Ahrensiaceae</taxon>
        <taxon>Pseudahrensia</taxon>
    </lineage>
</organism>
<dbReference type="PANTHER" id="PTHR30231">
    <property type="entry name" value="DNA POLYMERASE III SUBUNIT EPSILON"/>
    <property type="match status" value="1"/>
</dbReference>
<comment type="caution">
    <text evidence="8">The sequence shown here is derived from an EMBL/GenBank/DDBJ whole genome shotgun (WGS) entry which is preliminary data.</text>
</comment>
<proteinExistence type="predicted"/>
<protein>
    <recommendedName>
        <fullName evidence="1">DNA-directed DNA polymerase</fullName>
        <ecNumber evidence="1">2.7.7.7</ecNumber>
    </recommendedName>
</protein>
<dbReference type="Proteomes" id="UP001597101">
    <property type="component" value="Unassembled WGS sequence"/>
</dbReference>
<evidence type="ECO:0000256" key="6">
    <source>
        <dbReference type="ARBA" id="ARBA00049244"/>
    </source>
</evidence>
<name>A0ABW3FD51_9HYPH</name>
<gene>
    <name evidence="8" type="ORF">ACFQ14_03455</name>
</gene>